<evidence type="ECO:0000256" key="1">
    <source>
        <dbReference type="SAM" id="Phobius"/>
    </source>
</evidence>
<name>A0A7M2Y6M6_9FLAO</name>
<dbReference type="KEGG" id="kfa:Q73A0000_05240"/>
<keyword evidence="3" id="KW-1185">Reference proteome</keyword>
<keyword evidence="1" id="KW-0472">Membrane</keyword>
<dbReference type="InterPro" id="IPR007263">
    <property type="entry name" value="DCC1-like"/>
</dbReference>
<sequence length="120" mass="14424">MIIIYDNYCQNCTQFIKVIEKLDWLNFIEIKKLRASDDLKKLSNLNYNLALKQMASFRGSWAYGYTTLFRIFLRIPTFWLFIPFFWFLKISGIGQYLYMQLAVNRQIIPLHCTEESCELK</sequence>
<feature type="transmembrane region" description="Helical" evidence="1">
    <location>
        <begin position="78"/>
        <end position="98"/>
    </location>
</feature>
<reference evidence="2 3" key="1">
    <citation type="submission" date="2019-05" db="EMBL/GenBank/DDBJ databases">
        <title>Chryseobacterium sp. isolated from King George Island, maritime Antarctica.</title>
        <authorList>
            <person name="Peng X."/>
        </authorList>
    </citation>
    <scope>NUCLEOTIDE SEQUENCE [LARGE SCALE GENOMIC DNA]</scope>
    <source>
        <strain evidence="2 3">7-3A</strain>
    </source>
</reference>
<proteinExistence type="predicted"/>
<accession>A0A7M2Y6M6</accession>
<keyword evidence="1" id="KW-1133">Transmembrane helix</keyword>
<dbReference type="Proteomes" id="UP000594195">
    <property type="component" value="Chromosome"/>
</dbReference>
<dbReference type="RefSeq" id="WP_193813027.1">
    <property type="nucleotide sequence ID" value="NZ_CP040442.1"/>
</dbReference>
<gene>
    <name evidence="2" type="ORF">Q73A0000_05240</name>
</gene>
<evidence type="ECO:0000313" key="3">
    <source>
        <dbReference type="Proteomes" id="UP000594195"/>
    </source>
</evidence>
<dbReference type="EMBL" id="CP040442">
    <property type="protein sequence ID" value="QOW09811.1"/>
    <property type="molecule type" value="Genomic_DNA"/>
</dbReference>
<protein>
    <submittedName>
        <fullName evidence="2">DUF393 domain-containing protein</fullName>
    </submittedName>
</protein>
<keyword evidence="1" id="KW-0812">Transmembrane</keyword>
<dbReference type="AlphaFoldDB" id="A0A7M2Y6M6"/>
<organism evidence="2 3">
    <name type="scientific">Kaistella flava</name>
    <name type="common">ex Peng et al. 2021</name>
    <dbReference type="NCBI Taxonomy" id="2038776"/>
    <lineage>
        <taxon>Bacteria</taxon>
        <taxon>Pseudomonadati</taxon>
        <taxon>Bacteroidota</taxon>
        <taxon>Flavobacteriia</taxon>
        <taxon>Flavobacteriales</taxon>
        <taxon>Weeksellaceae</taxon>
        <taxon>Chryseobacterium group</taxon>
        <taxon>Kaistella</taxon>
    </lineage>
</organism>
<dbReference type="GO" id="GO:0015035">
    <property type="term" value="F:protein-disulfide reductase activity"/>
    <property type="evidence" value="ECO:0007669"/>
    <property type="project" value="InterPro"/>
</dbReference>
<evidence type="ECO:0000313" key="2">
    <source>
        <dbReference type="EMBL" id="QOW09811.1"/>
    </source>
</evidence>
<dbReference type="Pfam" id="PF04134">
    <property type="entry name" value="DCC1-like"/>
    <property type="match status" value="1"/>
</dbReference>